<reference evidence="2" key="1">
    <citation type="journal article" date="2013" name="Nature">
        <title>Draft genome of the wheat A-genome progenitor Triticum urartu.</title>
        <authorList>
            <person name="Ling H.Q."/>
            <person name="Zhao S."/>
            <person name="Liu D."/>
            <person name="Wang J."/>
            <person name="Sun H."/>
            <person name="Zhang C."/>
            <person name="Fan H."/>
            <person name="Li D."/>
            <person name="Dong L."/>
            <person name="Tao Y."/>
            <person name="Gao C."/>
            <person name="Wu H."/>
            <person name="Li Y."/>
            <person name="Cui Y."/>
            <person name="Guo X."/>
            <person name="Zheng S."/>
            <person name="Wang B."/>
            <person name="Yu K."/>
            <person name="Liang Q."/>
            <person name="Yang W."/>
            <person name="Lou X."/>
            <person name="Chen J."/>
            <person name="Feng M."/>
            <person name="Jian J."/>
            <person name="Zhang X."/>
            <person name="Luo G."/>
            <person name="Jiang Y."/>
            <person name="Liu J."/>
            <person name="Wang Z."/>
            <person name="Sha Y."/>
            <person name="Zhang B."/>
            <person name="Wu H."/>
            <person name="Tang D."/>
            <person name="Shen Q."/>
            <person name="Xue P."/>
            <person name="Zou S."/>
            <person name="Wang X."/>
            <person name="Liu X."/>
            <person name="Wang F."/>
            <person name="Yang Y."/>
            <person name="An X."/>
            <person name="Dong Z."/>
            <person name="Zhang K."/>
            <person name="Zhang X."/>
            <person name="Luo M.C."/>
            <person name="Dvorak J."/>
            <person name="Tong Y."/>
            <person name="Wang J."/>
            <person name="Yang H."/>
            <person name="Li Z."/>
            <person name="Wang D."/>
            <person name="Zhang A."/>
            <person name="Wang J."/>
        </authorList>
    </citation>
    <scope>NUCLEOTIDE SEQUENCE</scope>
    <source>
        <strain evidence="2">cv. G1812</strain>
    </source>
</reference>
<reference evidence="1" key="3">
    <citation type="submission" date="2022-06" db="UniProtKB">
        <authorList>
            <consortium name="EnsemblPlants"/>
        </authorList>
    </citation>
    <scope>IDENTIFICATION</scope>
</reference>
<sequence>MARIQELSMHVEARKLATGLKPTKLKSSLACGAREPSMHTPANE</sequence>
<protein>
    <submittedName>
        <fullName evidence="1">Uncharacterized protein</fullName>
    </submittedName>
</protein>
<proteinExistence type="predicted"/>
<keyword evidence="2" id="KW-1185">Reference proteome</keyword>
<reference evidence="1" key="2">
    <citation type="submission" date="2018-03" db="EMBL/GenBank/DDBJ databases">
        <title>The Triticum urartu genome reveals the dynamic nature of wheat genome evolution.</title>
        <authorList>
            <person name="Ling H."/>
            <person name="Ma B."/>
            <person name="Shi X."/>
            <person name="Liu H."/>
            <person name="Dong L."/>
            <person name="Sun H."/>
            <person name="Cao Y."/>
            <person name="Gao Q."/>
            <person name="Zheng S."/>
            <person name="Li Y."/>
            <person name="Yu Y."/>
            <person name="Du H."/>
            <person name="Qi M."/>
            <person name="Li Y."/>
            <person name="Yu H."/>
            <person name="Cui Y."/>
            <person name="Wang N."/>
            <person name="Chen C."/>
            <person name="Wu H."/>
            <person name="Zhao Y."/>
            <person name="Zhang J."/>
            <person name="Li Y."/>
            <person name="Zhou W."/>
            <person name="Zhang B."/>
            <person name="Hu W."/>
            <person name="Eijk M."/>
            <person name="Tang J."/>
            <person name="Witsenboer H."/>
            <person name="Zhao S."/>
            <person name="Li Z."/>
            <person name="Zhang A."/>
            <person name="Wang D."/>
            <person name="Liang C."/>
        </authorList>
    </citation>
    <scope>NUCLEOTIDE SEQUENCE [LARGE SCALE GENOMIC DNA]</scope>
    <source>
        <strain evidence="1">cv. G1812</strain>
    </source>
</reference>
<organism evidence="1 2">
    <name type="scientific">Triticum urartu</name>
    <name type="common">Red wild einkorn</name>
    <name type="synonym">Crithodium urartu</name>
    <dbReference type="NCBI Taxonomy" id="4572"/>
    <lineage>
        <taxon>Eukaryota</taxon>
        <taxon>Viridiplantae</taxon>
        <taxon>Streptophyta</taxon>
        <taxon>Embryophyta</taxon>
        <taxon>Tracheophyta</taxon>
        <taxon>Spermatophyta</taxon>
        <taxon>Magnoliopsida</taxon>
        <taxon>Liliopsida</taxon>
        <taxon>Poales</taxon>
        <taxon>Poaceae</taxon>
        <taxon>BOP clade</taxon>
        <taxon>Pooideae</taxon>
        <taxon>Triticodae</taxon>
        <taxon>Triticeae</taxon>
        <taxon>Triticinae</taxon>
        <taxon>Triticum</taxon>
    </lineage>
</organism>
<dbReference type="Proteomes" id="UP000015106">
    <property type="component" value="Chromosome 4"/>
</dbReference>
<evidence type="ECO:0000313" key="2">
    <source>
        <dbReference type="Proteomes" id="UP000015106"/>
    </source>
</evidence>
<accession>A0A8R7UGS7</accession>
<dbReference type="Gramene" id="TuG1812G0500001201.01.T01">
    <property type="protein sequence ID" value="TuG1812G0500001201.01.T01.cds471761"/>
    <property type="gene ID" value="TuG1812G0500001201.01"/>
</dbReference>
<name>A0A8R7UGS7_TRIUA</name>
<dbReference type="EnsemblPlants" id="TuG1812G0500001201.01.T01">
    <property type="protein sequence ID" value="TuG1812G0500001201.01.T01.cds471761"/>
    <property type="gene ID" value="TuG1812G0500001201.01"/>
</dbReference>
<dbReference type="AlphaFoldDB" id="A0A8R7UGS7"/>
<evidence type="ECO:0000313" key="1">
    <source>
        <dbReference type="EnsemblPlants" id="TuG1812G0500001201.01.T01.cds471761"/>
    </source>
</evidence>